<protein>
    <submittedName>
        <fullName evidence="1">CorA domain containing protein</fullName>
    </submittedName>
</protein>
<accession>A0A316ZYQ4</accession>
<dbReference type="RefSeq" id="XP_001938583.1">
    <property type="nucleotide sequence ID" value="XM_001938548.1"/>
</dbReference>
<dbReference type="AlphaFoldDB" id="A0A316ZYQ4"/>
<dbReference type="KEGG" id="ptrr:6346532"/>
<organism evidence="1 2">
    <name type="scientific">Pyrenophora tritici-repentis</name>
    <dbReference type="NCBI Taxonomy" id="45151"/>
    <lineage>
        <taxon>Eukaryota</taxon>
        <taxon>Fungi</taxon>
        <taxon>Dikarya</taxon>
        <taxon>Ascomycota</taxon>
        <taxon>Pezizomycotina</taxon>
        <taxon>Dothideomycetes</taxon>
        <taxon>Pleosporomycetidae</taxon>
        <taxon>Pleosporales</taxon>
        <taxon>Pleosporineae</taxon>
        <taxon>Pleosporaceae</taxon>
        <taxon>Pyrenophora</taxon>
    </lineage>
</organism>
<dbReference type="GeneID" id="6346532"/>
<proteinExistence type="predicted"/>
<dbReference type="Proteomes" id="UP000245464">
    <property type="component" value="Chromosome 9"/>
</dbReference>
<evidence type="ECO:0000313" key="1">
    <source>
        <dbReference type="EMBL" id="KAF7566688.1"/>
    </source>
</evidence>
<name>A0A316ZYQ4_9PLEO</name>
<comment type="caution">
    <text evidence="1">The sequence shown here is derived from an EMBL/GenBank/DDBJ whole genome shotgun (WGS) entry which is preliminary data.</text>
</comment>
<gene>
    <name evidence="1" type="ORF">PtrM4_150080</name>
</gene>
<reference evidence="1" key="1">
    <citation type="journal article" date="2018" name="BMC Genomics">
        <title>Comparative genomics of the wheat fungal pathogen Pyrenophora tritici-repentis reveals chromosomal variations and genome plasticity.</title>
        <authorList>
            <person name="Moolhuijzen P."/>
            <person name="See P.T."/>
            <person name="Hane J.K."/>
            <person name="Shi G."/>
            <person name="Liu Z."/>
            <person name="Oliver R.P."/>
            <person name="Moffat C.S."/>
        </authorList>
    </citation>
    <scope>NUCLEOTIDE SEQUENCE [LARGE SCALE GENOMIC DNA]</scope>
    <source>
        <strain evidence="1">M4</strain>
    </source>
</reference>
<dbReference type="EMBL" id="NQIK02000009">
    <property type="protein sequence ID" value="KAF7566688.1"/>
    <property type="molecule type" value="Genomic_DNA"/>
</dbReference>
<sequence>MGNNDDKDYPFNLPTYIAAFDDGQLASQELKHERRSWRSEGYAEDSHIQIFDHNHGIGTIGFHNDDGIDKLLGEAPPQVRFVLILPMVHERIADTASQVIETADLFRRNELYDDGSIDPSEPEPPVRWEASRFNISRRSLIKILTKYDIAPAACSHLRGQEQIFGSRVTKSEQGHVQGFEFWYAIRARAYFREVDMDADLKITVVTKYSPATNSTIVLLKYRSYNDLTCKLKLELMSKLYELVTEPSTQEVAKSPFAISLLHFNSTAQWYRRAARDPRDSVRGEEEKAHVKSEDQKNEVNAINVRRLHLTMRNLDQDKVQLTFILDVIDRLRKQHDLFYRLVRKTPDQDQRDWLYLRVEEEFDRLDSQLTYFRSSIEDVANRAQRLLDLLFNLSGQQNARWSEKVGKQAMYESASMRAIAIVSMLFLPGTFICVSALSHGSTQIYNFVGCTGHKFVLPGELLIWLTFQHGGIGVSRGITVVDPPYHNRTADVSDVSCLVYVAQKD</sequence>
<dbReference type="OMA" id="CSHIRGQ"/>
<evidence type="ECO:0000313" key="2">
    <source>
        <dbReference type="Proteomes" id="UP000245464"/>
    </source>
</evidence>